<dbReference type="Pfam" id="PF10616">
    <property type="entry name" value="DUF2471"/>
    <property type="match status" value="1"/>
</dbReference>
<evidence type="ECO:0000313" key="1">
    <source>
        <dbReference type="EMBL" id="PPB83789.1"/>
    </source>
</evidence>
<keyword evidence="2" id="KW-1185">Reference proteome</keyword>
<organism evidence="1 2">
    <name type="scientific">Mycetohabitans endofungorum</name>
    <dbReference type="NCBI Taxonomy" id="417203"/>
    <lineage>
        <taxon>Bacteria</taxon>
        <taxon>Pseudomonadati</taxon>
        <taxon>Pseudomonadota</taxon>
        <taxon>Betaproteobacteria</taxon>
        <taxon>Burkholderiales</taxon>
        <taxon>Burkholderiaceae</taxon>
        <taxon>Mycetohabitans</taxon>
    </lineage>
</organism>
<name>A0A2P5KAP8_9BURK</name>
<dbReference type="EMBL" id="PRDW01000006">
    <property type="protein sequence ID" value="PPB83789.1"/>
    <property type="molecule type" value="Genomic_DNA"/>
</dbReference>
<dbReference type="AlphaFoldDB" id="A0A2P5KAP8"/>
<gene>
    <name evidence="1" type="ORF">B0O95_106180</name>
</gene>
<accession>A0A2P5KAP8</accession>
<dbReference type="RefSeq" id="WP_233203238.1">
    <property type="nucleotide sequence ID" value="NZ_CP062179.1"/>
</dbReference>
<sequence length="188" mass="21022">MDDAFFSKRAFDRAAADLRRIVHAIAGRYRVRDEPLTWRRLHDIEAEALSDLGLSGRHDASLLALFSPSPEHDFPHSDEAICVSGVQRVPLITWFVFDVYGLIAMPTPRPPQVQCETVAMPYCAGTARDDGANRYLAAVSCYPQNVLGRLWINWAYAAQAVDRTAIAAADRTACKRCRSRQRDVPDCT</sequence>
<dbReference type="Proteomes" id="UP000243096">
    <property type="component" value="Unassembled WGS sequence"/>
</dbReference>
<reference evidence="1 2" key="1">
    <citation type="submission" date="2018-01" db="EMBL/GenBank/DDBJ databases">
        <title>Genomic Encyclopedia of Type Strains, Phase III (KMG-III): the genomes of soil and plant-associated and newly described type strains.</title>
        <authorList>
            <person name="Whitman W."/>
        </authorList>
    </citation>
    <scope>NUCLEOTIDE SEQUENCE [LARGE SCALE GENOMIC DNA]</scope>
    <source>
        <strain evidence="1 2">HKI456</strain>
    </source>
</reference>
<evidence type="ECO:0000313" key="2">
    <source>
        <dbReference type="Proteomes" id="UP000243096"/>
    </source>
</evidence>
<protein>
    <submittedName>
        <fullName evidence="1">Uncharacterized protein DUF2471</fullName>
    </submittedName>
</protein>
<comment type="caution">
    <text evidence="1">The sequence shown here is derived from an EMBL/GenBank/DDBJ whole genome shotgun (WGS) entry which is preliminary data.</text>
</comment>
<dbReference type="InterPro" id="IPR018894">
    <property type="entry name" value="DUF2471"/>
</dbReference>
<proteinExistence type="predicted"/>